<protein>
    <submittedName>
        <fullName evidence="1">Uncharacterized protein</fullName>
    </submittedName>
</protein>
<dbReference type="EMBL" id="JBFXLT010000030">
    <property type="protein sequence ID" value="KAL2814939.1"/>
    <property type="molecule type" value="Genomic_DNA"/>
</dbReference>
<reference evidence="1 2" key="1">
    <citation type="submission" date="2024-07" db="EMBL/GenBank/DDBJ databases">
        <title>Section-level genome sequencing and comparative genomics of Aspergillus sections Usti and Cavernicolus.</title>
        <authorList>
            <consortium name="Lawrence Berkeley National Laboratory"/>
            <person name="Nybo J.L."/>
            <person name="Vesth T.C."/>
            <person name="Theobald S."/>
            <person name="Frisvad J.C."/>
            <person name="Larsen T.O."/>
            <person name="Kjaerboelling I."/>
            <person name="Rothschild-Mancinelli K."/>
            <person name="Lyhne E.K."/>
            <person name="Kogle M.E."/>
            <person name="Barry K."/>
            <person name="Clum A."/>
            <person name="Na H."/>
            <person name="Ledsgaard L."/>
            <person name="Lin J."/>
            <person name="Lipzen A."/>
            <person name="Kuo A."/>
            <person name="Riley R."/>
            <person name="Mondo S."/>
            <person name="Labutti K."/>
            <person name="Haridas S."/>
            <person name="Pangalinan J."/>
            <person name="Salamov A.A."/>
            <person name="Simmons B.A."/>
            <person name="Magnuson J.K."/>
            <person name="Chen J."/>
            <person name="Drula E."/>
            <person name="Henrissat B."/>
            <person name="Wiebenga A."/>
            <person name="Lubbers R.J."/>
            <person name="Gomes A.C."/>
            <person name="Makela M.R."/>
            <person name="Stajich J."/>
            <person name="Grigoriev I.V."/>
            <person name="Mortensen U.H."/>
            <person name="De Vries R.P."/>
            <person name="Baker S.E."/>
            <person name="Andersen M.R."/>
        </authorList>
    </citation>
    <scope>NUCLEOTIDE SEQUENCE [LARGE SCALE GENOMIC DNA]</scope>
    <source>
        <strain evidence="1 2">CBS 588.65</strain>
    </source>
</reference>
<accession>A0ABR4HHH9</accession>
<proteinExistence type="predicted"/>
<evidence type="ECO:0000313" key="2">
    <source>
        <dbReference type="Proteomes" id="UP001610334"/>
    </source>
</evidence>
<name>A0ABR4HHH9_9EURO</name>
<gene>
    <name evidence="1" type="ORF">BJX63DRAFT_431043</name>
</gene>
<keyword evidence="2" id="KW-1185">Reference proteome</keyword>
<sequence length="165" mass="18686">MDPTQKPNASAPDPSSILWAHQLRLDIVSLAGSVNILHGDHAKTIKILTDLGEAIDLLFARIRTLELQRDTDKLPLAQKDAKLMELTNSRNEDLAKFKDMFNELRATLEKTELVNQMLQGRIESLERSSSAHNELKFVRKENKNNRVASSGENRRSIVVFVVKWA</sequence>
<comment type="caution">
    <text evidence="1">The sequence shown here is derived from an EMBL/GenBank/DDBJ whole genome shotgun (WGS) entry which is preliminary data.</text>
</comment>
<organism evidence="1 2">
    <name type="scientific">Aspergillus granulosus</name>
    <dbReference type="NCBI Taxonomy" id="176169"/>
    <lineage>
        <taxon>Eukaryota</taxon>
        <taxon>Fungi</taxon>
        <taxon>Dikarya</taxon>
        <taxon>Ascomycota</taxon>
        <taxon>Pezizomycotina</taxon>
        <taxon>Eurotiomycetes</taxon>
        <taxon>Eurotiomycetidae</taxon>
        <taxon>Eurotiales</taxon>
        <taxon>Aspergillaceae</taxon>
        <taxon>Aspergillus</taxon>
        <taxon>Aspergillus subgen. Nidulantes</taxon>
    </lineage>
</organism>
<dbReference type="Proteomes" id="UP001610334">
    <property type="component" value="Unassembled WGS sequence"/>
</dbReference>
<evidence type="ECO:0000313" key="1">
    <source>
        <dbReference type="EMBL" id="KAL2814939.1"/>
    </source>
</evidence>